<reference evidence="5 6" key="1">
    <citation type="journal article" date="2017" name="Mol. Biol. Evol.">
        <title>The 4-celled Tetrabaena socialis nuclear genome reveals the essential components for genetic control of cell number at the origin of multicellularity in the volvocine lineage.</title>
        <authorList>
            <person name="Featherston J."/>
            <person name="Arakaki Y."/>
            <person name="Hanschen E.R."/>
            <person name="Ferris P.J."/>
            <person name="Michod R.E."/>
            <person name="Olson B.J.S.C."/>
            <person name="Nozaki H."/>
            <person name="Durand P.M."/>
        </authorList>
    </citation>
    <scope>NUCLEOTIDE SEQUENCE [LARGE SCALE GENOMIC DNA]</scope>
    <source>
        <strain evidence="5 6">NIES-571</strain>
    </source>
</reference>
<evidence type="ECO:0000256" key="4">
    <source>
        <dbReference type="SAM" id="MobiDB-lite"/>
    </source>
</evidence>
<dbReference type="Pfam" id="PF13489">
    <property type="entry name" value="Methyltransf_23"/>
    <property type="match status" value="1"/>
</dbReference>
<dbReference type="PANTHER" id="PTHR22809">
    <property type="entry name" value="METHYLTRANSFERASE-RELATED"/>
    <property type="match status" value="1"/>
</dbReference>
<organism evidence="5 6">
    <name type="scientific">Tetrabaena socialis</name>
    <dbReference type="NCBI Taxonomy" id="47790"/>
    <lineage>
        <taxon>Eukaryota</taxon>
        <taxon>Viridiplantae</taxon>
        <taxon>Chlorophyta</taxon>
        <taxon>core chlorophytes</taxon>
        <taxon>Chlorophyceae</taxon>
        <taxon>CS clade</taxon>
        <taxon>Chlamydomonadales</taxon>
        <taxon>Tetrabaenaceae</taxon>
        <taxon>Tetrabaena</taxon>
    </lineage>
</organism>
<dbReference type="GO" id="GO:0032259">
    <property type="term" value="P:methylation"/>
    <property type="evidence" value="ECO:0007669"/>
    <property type="project" value="UniProtKB-KW"/>
</dbReference>
<comment type="similarity">
    <text evidence="1">Belongs to the methyltransferase superfamily. METL family.</text>
</comment>
<dbReference type="SUPFAM" id="SSF53335">
    <property type="entry name" value="S-adenosyl-L-methionine-dependent methyltransferases"/>
    <property type="match status" value="1"/>
</dbReference>
<evidence type="ECO:0000313" key="6">
    <source>
        <dbReference type="Proteomes" id="UP000236333"/>
    </source>
</evidence>
<feature type="compositionally biased region" description="Gly residues" evidence="4">
    <location>
        <begin position="460"/>
        <end position="483"/>
    </location>
</feature>
<evidence type="ECO:0000256" key="1">
    <source>
        <dbReference type="ARBA" id="ARBA00009725"/>
    </source>
</evidence>
<dbReference type="Gene3D" id="3.40.50.150">
    <property type="entry name" value="Vaccinia Virus protein VP39"/>
    <property type="match status" value="1"/>
</dbReference>
<dbReference type="GO" id="GO:0008173">
    <property type="term" value="F:RNA methyltransferase activity"/>
    <property type="evidence" value="ECO:0007669"/>
    <property type="project" value="UniProtKB-ARBA"/>
</dbReference>
<evidence type="ECO:0000256" key="3">
    <source>
        <dbReference type="ARBA" id="ARBA00022679"/>
    </source>
</evidence>
<evidence type="ECO:0000256" key="2">
    <source>
        <dbReference type="ARBA" id="ARBA00022603"/>
    </source>
</evidence>
<dbReference type="OrthoDB" id="417697at2759"/>
<keyword evidence="2 5" id="KW-0489">Methyltransferase</keyword>
<dbReference type="InterPro" id="IPR029063">
    <property type="entry name" value="SAM-dependent_MTases_sf"/>
</dbReference>
<protein>
    <submittedName>
        <fullName evidence="5">Methyltransferase-like protein 2-A</fullName>
    </submittedName>
</protein>
<feature type="region of interest" description="Disordered" evidence="4">
    <location>
        <begin position="307"/>
        <end position="484"/>
    </location>
</feature>
<keyword evidence="6" id="KW-1185">Reference proteome</keyword>
<gene>
    <name evidence="5" type="ORF">TSOC_002951</name>
</gene>
<dbReference type="PANTHER" id="PTHR22809:SF5">
    <property type="entry name" value="TRNA N(3)-METHYLCYTIDINE METHYLTRANSFERASE METTL6"/>
    <property type="match status" value="1"/>
</dbReference>
<dbReference type="Proteomes" id="UP000236333">
    <property type="component" value="Unassembled WGS sequence"/>
</dbReference>
<comment type="caution">
    <text evidence="5">The sequence shown here is derived from an EMBL/GenBank/DDBJ whole genome shotgun (WGS) entry which is preliminary data.</text>
</comment>
<name>A0A2J8ACV6_9CHLO</name>
<feature type="compositionally biased region" description="Pro residues" evidence="4">
    <location>
        <begin position="322"/>
        <end position="338"/>
    </location>
</feature>
<accession>A0A2J8ACV6</accession>
<keyword evidence="3 5" id="KW-0808">Transferase</keyword>
<dbReference type="CDD" id="cd02440">
    <property type="entry name" value="AdoMet_MTases"/>
    <property type="match status" value="1"/>
</dbReference>
<dbReference type="GO" id="GO:0008757">
    <property type="term" value="F:S-adenosylmethionine-dependent methyltransferase activity"/>
    <property type="evidence" value="ECO:0007669"/>
    <property type="project" value="UniProtKB-ARBA"/>
</dbReference>
<dbReference type="AlphaFoldDB" id="A0A2J8ACV6"/>
<sequence>MTSLKLLPDELSDVPPHLAEFPDLAAGPATLLEVGCGVGNTVFPLLETNPALRIHCCDFAPSAIELVRQHPAYGSSNGNGAAVQSGGDAVQGGGGAVHAFVADITSDLLAAPPSAGGCGVPAGGCDLATMVFVLSAIHPQRMAAAVHNVARCLRPGSGRLLFRDYAEGDLAQERLAGAGQPKRLGPNFYVRGDGTRCYYFGEAEVVSLFASAGLVCDSLRLHERTVVNHKRDIAMDRRWLQAIFTLREPLPPPLPLEVMLKQSVPTHGQQQQQLRTTGQVPMDADMNQGTEAEAEPNTDVDADMASEEADGLPLSAPISSRSPPPPAPSASPAPPAPPSAGDGVGPLGRSASSQPHSASRAQGSSGLRQQEQHAGLPLSQGGGSAQQQRQWRGSAAEEASGPDGMDLDSGPCSGDAGPSEQGPGGQQGREQEQQLKPKRGRGAHEPPGGLGPGPRPSGKVDGGGGLGQGGGGGGEGTSGGGGRSLESQLEAEFFATICRDSEEVVAEEVAAAGAALSRVRLLDLAEQVAAHRLAAEAGAEAVPYGRPTAVAPAQTSASRPLVVQAHVEAEVEVAAGVSFKCLLGSSGGHLAGLSPAALALARILLASPGMLAGRSTLQLGPAPPHPAARLSLVPRAPAHAPPHAPTAATASYGGVLPAMAAVRGSARRVVVMEATHAPLAAAAADLRRNSHRIVIERLRLAPLDWTTAAAPAGSGGAAGGGGSGGGSSSSGGAIGGGGAVAAGYSYVSGAVRQIRDLLALQPGGYDIVYAAEPLGALLLQQPSPAVRAADAVAGLSAGVGVGAGAGPGPGRLLLVVVGSGWAAAHGGVLVALAAEGGWEVVGSGELAASCGVDVAGAAQAVGCAVLALQLR</sequence>
<dbReference type="EMBL" id="PGGS01000059">
    <property type="protein sequence ID" value="PNH10348.1"/>
    <property type="molecule type" value="Genomic_DNA"/>
</dbReference>
<dbReference type="InterPro" id="IPR026113">
    <property type="entry name" value="METTL2/6/8-like"/>
</dbReference>
<feature type="compositionally biased region" description="Polar residues" evidence="4">
    <location>
        <begin position="350"/>
        <end position="369"/>
    </location>
</feature>
<evidence type="ECO:0000313" key="5">
    <source>
        <dbReference type="EMBL" id="PNH10348.1"/>
    </source>
</evidence>
<proteinExistence type="inferred from homology"/>
<feature type="compositionally biased region" description="Low complexity" evidence="4">
    <location>
        <begin position="385"/>
        <end position="396"/>
    </location>
</feature>